<feature type="transmembrane region" description="Helical" evidence="2">
    <location>
        <begin position="38"/>
        <end position="54"/>
    </location>
</feature>
<keyword evidence="2" id="KW-1133">Transmembrane helix</keyword>
<evidence type="ECO:0000313" key="3">
    <source>
        <dbReference type="EMBL" id="QSP93735.1"/>
    </source>
</evidence>
<keyword evidence="4" id="KW-1185">Reference proteome</keyword>
<evidence type="ECO:0000256" key="1">
    <source>
        <dbReference type="SAM" id="MobiDB-lite"/>
    </source>
</evidence>
<organism evidence="3 4">
    <name type="scientific">Marinobacter salinisoli</name>
    <dbReference type="NCBI Taxonomy" id="2769486"/>
    <lineage>
        <taxon>Bacteria</taxon>
        <taxon>Pseudomonadati</taxon>
        <taxon>Pseudomonadota</taxon>
        <taxon>Gammaproteobacteria</taxon>
        <taxon>Pseudomonadales</taxon>
        <taxon>Marinobacteraceae</taxon>
        <taxon>Marinobacter</taxon>
    </lineage>
</organism>
<reference evidence="3 4" key="1">
    <citation type="submission" date="2021-03" db="EMBL/GenBank/DDBJ databases">
        <title>Genome sequencing of Marinobacter sp. LPB0319.</title>
        <authorList>
            <person name="Kim J."/>
        </authorList>
    </citation>
    <scope>NUCLEOTIDE SEQUENCE [LARGE SCALE GENOMIC DNA]</scope>
    <source>
        <strain evidence="3 4">LPB0319</strain>
    </source>
</reference>
<evidence type="ECO:0000256" key="2">
    <source>
        <dbReference type="SAM" id="Phobius"/>
    </source>
</evidence>
<proteinExistence type="predicted"/>
<evidence type="ECO:0000313" key="4">
    <source>
        <dbReference type="Proteomes" id="UP000663555"/>
    </source>
</evidence>
<dbReference type="Proteomes" id="UP000663555">
    <property type="component" value="Chromosome"/>
</dbReference>
<feature type="region of interest" description="Disordered" evidence="1">
    <location>
        <begin position="171"/>
        <end position="192"/>
    </location>
</feature>
<dbReference type="RefSeq" id="WP_206642957.1">
    <property type="nucleotide sequence ID" value="NZ_CP071247.1"/>
</dbReference>
<dbReference type="PANTHER" id="PTHR34351:SF1">
    <property type="entry name" value="SLR1927 PROTEIN"/>
    <property type="match status" value="1"/>
</dbReference>
<sequence length="320" mass="35808">MQHFDQKNIFILPTRAGFVFGILLLVMLITGINYQNSLIYLMTFVLGTVFIGAMHQTHRNLSGLALSLSAAGEAFAGEEIKFRFRATANGADVVAIWLSWRGHKVEPVHVQAGQARDVTLLIPTTYRGYFRPERIRVETRFPFGLLRAWSWIRPSTSGVIYPAPLAAPEITGAAPDENDDASASPIDDTDHAELRPWREGDLSQRVMWKRYVRNGQMVVADWQGEGGSPDWLDFDSFQGIDPEVRLKYLAWMVRQRAKTDQPFGLRLPGQTIDPDEGTAHAQRCLRALAVWGMKAPDAANGELSDYSAQTHVINRAEARS</sequence>
<feature type="transmembrane region" description="Helical" evidence="2">
    <location>
        <begin position="12"/>
        <end position="32"/>
    </location>
</feature>
<keyword evidence="2" id="KW-0812">Transmembrane</keyword>
<name>A0ABX7MN98_9GAMM</name>
<protein>
    <submittedName>
        <fullName evidence="3">DUF58 domain-containing protein</fullName>
    </submittedName>
</protein>
<dbReference type="PANTHER" id="PTHR34351">
    <property type="entry name" value="SLR1927 PROTEIN-RELATED"/>
    <property type="match status" value="1"/>
</dbReference>
<dbReference type="EMBL" id="CP071247">
    <property type="protein sequence ID" value="QSP93735.1"/>
    <property type="molecule type" value="Genomic_DNA"/>
</dbReference>
<gene>
    <name evidence="3" type="ORF">LPB19_11045</name>
</gene>
<keyword evidence="2" id="KW-0472">Membrane</keyword>
<accession>A0ABX7MN98</accession>